<name>A0ABD5NZL8_9EURY</name>
<dbReference type="EMBL" id="JBHSDJ010000030">
    <property type="protein sequence ID" value="MFC4247519.1"/>
    <property type="molecule type" value="Genomic_DNA"/>
</dbReference>
<dbReference type="PANTHER" id="PTHR31793">
    <property type="entry name" value="4-HYDROXYBENZOYL-COA THIOESTERASE FAMILY MEMBER"/>
    <property type="match status" value="1"/>
</dbReference>
<dbReference type="EC" id="3.1.2.-" evidence="3"/>
<dbReference type="RefSeq" id="WP_246966531.1">
    <property type="nucleotide sequence ID" value="NZ_CP095397.1"/>
</dbReference>
<gene>
    <name evidence="3" type="ORF">ACFOZ7_10985</name>
</gene>
<dbReference type="PANTHER" id="PTHR31793:SF27">
    <property type="entry name" value="NOVEL THIOESTERASE SUPERFAMILY DOMAIN AND SAPOSIN A-TYPE DOMAIN CONTAINING PROTEIN (0610012H03RIK)"/>
    <property type="match status" value="1"/>
</dbReference>
<comment type="caution">
    <text evidence="3">The sequence shown here is derived from an EMBL/GenBank/DDBJ whole genome shotgun (WGS) entry which is preliminary data.</text>
</comment>
<dbReference type="AlphaFoldDB" id="A0ABD5NZL8"/>
<dbReference type="CDD" id="cd00586">
    <property type="entry name" value="4HBT"/>
    <property type="match status" value="1"/>
</dbReference>
<dbReference type="SUPFAM" id="SSF54637">
    <property type="entry name" value="Thioesterase/thiol ester dehydrase-isomerase"/>
    <property type="match status" value="1"/>
</dbReference>
<dbReference type="Pfam" id="PF13279">
    <property type="entry name" value="4HBT_2"/>
    <property type="match status" value="1"/>
</dbReference>
<evidence type="ECO:0000313" key="3">
    <source>
        <dbReference type="EMBL" id="MFC4247519.1"/>
    </source>
</evidence>
<dbReference type="GeneID" id="71854454"/>
<evidence type="ECO:0000313" key="4">
    <source>
        <dbReference type="Proteomes" id="UP001595821"/>
    </source>
</evidence>
<dbReference type="Proteomes" id="UP001595821">
    <property type="component" value="Unassembled WGS sequence"/>
</dbReference>
<reference evidence="3 4" key="1">
    <citation type="journal article" date="2014" name="Int. J. Syst. Evol. Microbiol.">
        <title>Complete genome sequence of Corynebacterium casei LMG S-19264T (=DSM 44701T), isolated from a smear-ripened cheese.</title>
        <authorList>
            <consortium name="US DOE Joint Genome Institute (JGI-PGF)"/>
            <person name="Walter F."/>
            <person name="Albersmeier A."/>
            <person name="Kalinowski J."/>
            <person name="Ruckert C."/>
        </authorList>
    </citation>
    <scope>NUCLEOTIDE SEQUENCE [LARGE SCALE GENOMIC DNA]</scope>
    <source>
        <strain evidence="3 4">IBRC-M 10912</strain>
    </source>
</reference>
<dbReference type="InterPro" id="IPR029069">
    <property type="entry name" value="HotDog_dom_sf"/>
</dbReference>
<protein>
    <submittedName>
        <fullName evidence="3">Acyl-CoA thioesterase</fullName>
        <ecNumber evidence="3">3.1.2.-</ecNumber>
    </submittedName>
</protein>
<dbReference type="InterPro" id="IPR050563">
    <property type="entry name" value="4-hydroxybenzoyl-CoA_TE"/>
</dbReference>
<evidence type="ECO:0000256" key="1">
    <source>
        <dbReference type="ARBA" id="ARBA00005953"/>
    </source>
</evidence>
<keyword evidence="2 3" id="KW-0378">Hydrolase</keyword>
<sequence length="134" mass="15025">MGEEFTVDVDVRYRDLDTMNHVNNAVYATYFEEARTAYVDHVLDVGVEDFNFVLANLEIEFGRPLTIDDDPVVATEVVDVGETSATMTYDLRVDGDTVATGETTLVFVDPEEKRPAPIPTDVREQIVAYEELEA</sequence>
<accession>A0ABD5NZL8</accession>
<organism evidence="3 4">
    <name type="scientific">Natribaculum luteum</name>
    <dbReference type="NCBI Taxonomy" id="1586232"/>
    <lineage>
        <taxon>Archaea</taxon>
        <taxon>Methanobacteriati</taxon>
        <taxon>Methanobacteriota</taxon>
        <taxon>Stenosarchaea group</taxon>
        <taxon>Halobacteria</taxon>
        <taxon>Halobacteriales</taxon>
        <taxon>Natrialbaceae</taxon>
        <taxon>Natribaculum</taxon>
    </lineage>
</organism>
<dbReference type="GO" id="GO:0016787">
    <property type="term" value="F:hydrolase activity"/>
    <property type="evidence" value="ECO:0007669"/>
    <property type="project" value="UniProtKB-KW"/>
</dbReference>
<proteinExistence type="inferred from homology"/>
<comment type="similarity">
    <text evidence="1">Belongs to the 4-hydroxybenzoyl-CoA thioesterase family.</text>
</comment>
<dbReference type="Gene3D" id="3.10.129.10">
    <property type="entry name" value="Hotdog Thioesterase"/>
    <property type="match status" value="1"/>
</dbReference>
<evidence type="ECO:0000256" key="2">
    <source>
        <dbReference type="ARBA" id="ARBA00022801"/>
    </source>
</evidence>